<reference evidence="1 2" key="1">
    <citation type="journal article" date="2015" name="Genome Biol. Evol.">
        <title>Comparative Genomics of a Bacterivorous Green Alga Reveals Evolutionary Causalities and Consequences of Phago-Mixotrophic Mode of Nutrition.</title>
        <authorList>
            <person name="Burns J.A."/>
            <person name="Paasch A."/>
            <person name="Narechania A."/>
            <person name="Kim E."/>
        </authorList>
    </citation>
    <scope>NUCLEOTIDE SEQUENCE [LARGE SCALE GENOMIC DNA]</scope>
    <source>
        <strain evidence="1 2">PLY_AMNH</strain>
    </source>
</reference>
<accession>A0AAE0LL68</accession>
<proteinExistence type="predicted"/>
<evidence type="ECO:0000313" key="2">
    <source>
        <dbReference type="Proteomes" id="UP001190700"/>
    </source>
</evidence>
<keyword evidence="2" id="KW-1185">Reference proteome</keyword>
<name>A0AAE0LL68_9CHLO</name>
<sequence>MCAFQFNRACNGFEVALRLEVQNRLEAGELEEAIFLVILATLLNSYSWLQDGQLAKLVGGQGPFHWPRREHGPAIEALLLSIVNVEDAEEGSMIIPDFFGADPTPYGLGLGAF</sequence>
<dbReference type="AlphaFoldDB" id="A0AAE0LL68"/>
<comment type="caution">
    <text evidence="1">The sequence shown here is derived from an EMBL/GenBank/DDBJ whole genome shotgun (WGS) entry which is preliminary data.</text>
</comment>
<dbReference type="EMBL" id="LGRX02000312">
    <property type="protein sequence ID" value="KAK3288920.1"/>
    <property type="molecule type" value="Genomic_DNA"/>
</dbReference>
<organism evidence="1 2">
    <name type="scientific">Cymbomonas tetramitiformis</name>
    <dbReference type="NCBI Taxonomy" id="36881"/>
    <lineage>
        <taxon>Eukaryota</taxon>
        <taxon>Viridiplantae</taxon>
        <taxon>Chlorophyta</taxon>
        <taxon>Pyramimonadophyceae</taxon>
        <taxon>Pyramimonadales</taxon>
        <taxon>Pyramimonadaceae</taxon>
        <taxon>Cymbomonas</taxon>
    </lineage>
</organism>
<gene>
    <name evidence="1" type="ORF">CYMTET_3623</name>
</gene>
<dbReference type="Proteomes" id="UP001190700">
    <property type="component" value="Unassembled WGS sequence"/>
</dbReference>
<evidence type="ECO:0000313" key="1">
    <source>
        <dbReference type="EMBL" id="KAK3288920.1"/>
    </source>
</evidence>
<protein>
    <submittedName>
        <fullName evidence="1">Uncharacterized protein</fullName>
    </submittedName>
</protein>